<proteinExistence type="predicted"/>
<sequence length="87" mass="9469">MSGICVNKVLVDGGVVISLLPERMLNKVGKYFNDLIPTNISVTDYSRVSTLAKGLATLRIQVGSSSLTIVFVVVSSKASYIHIYFIF</sequence>
<dbReference type="AlphaFoldDB" id="A0A445EIU8"/>
<name>A0A445EIU8_ARAHY</name>
<keyword evidence="2" id="KW-1185">Reference proteome</keyword>
<evidence type="ECO:0000313" key="1">
    <source>
        <dbReference type="EMBL" id="RYR75321.1"/>
    </source>
</evidence>
<evidence type="ECO:0000313" key="2">
    <source>
        <dbReference type="Proteomes" id="UP000289738"/>
    </source>
</evidence>
<accession>A0A445EIU8</accession>
<protein>
    <submittedName>
        <fullName evidence="1">Uncharacterized protein</fullName>
    </submittedName>
</protein>
<organism evidence="1 2">
    <name type="scientific">Arachis hypogaea</name>
    <name type="common">Peanut</name>
    <dbReference type="NCBI Taxonomy" id="3818"/>
    <lineage>
        <taxon>Eukaryota</taxon>
        <taxon>Viridiplantae</taxon>
        <taxon>Streptophyta</taxon>
        <taxon>Embryophyta</taxon>
        <taxon>Tracheophyta</taxon>
        <taxon>Spermatophyta</taxon>
        <taxon>Magnoliopsida</taxon>
        <taxon>eudicotyledons</taxon>
        <taxon>Gunneridae</taxon>
        <taxon>Pentapetalae</taxon>
        <taxon>rosids</taxon>
        <taxon>fabids</taxon>
        <taxon>Fabales</taxon>
        <taxon>Fabaceae</taxon>
        <taxon>Papilionoideae</taxon>
        <taxon>50 kb inversion clade</taxon>
        <taxon>dalbergioids sensu lato</taxon>
        <taxon>Dalbergieae</taxon>
        <taxon>Pterocarpus clade</taxon>
        <taxon>Arachis</taxon>
    </lineage>
</organism>
<reference evidence="1 2" key="1">
    <citation type="submission" date="2019-01" db="EMBL/GenBank/DDBJ databases">
        <title>Sequencing of cultivated peanut Arachis hypogaea provides insights into genome evolution and oil improvement.</title>
        <authorList>
            <person name="Chen X."/>
        </authorList>
    </citation>
    <scope>NUCLEOTIDE SEQUENCE [LARGE SCALE GENOMIC DNA]</scope>
    <source>
        <strain evidence="2">cv. Fuhuasheng</strain>
        <tissue evidence="1">Leaves</tissue>
    </source>
</reference>
<dbReference type="EMBL" id="SDMP01000002">
    <property type="protein sequence ID" value="RYR75321.1"/>
    <property type="molecule type" value="Genomic_DNA"/>
</dbReference>
<dbReference type="Proteomes" id="UP000289738">
    <property type="component" value="Chromosome A02"/>
</dbReference>
<comment type="caution">
    <text evidence="1">The sequence shown here is derived from an EMBL/GenBank/DDBJ whole genome shotgun (WGS) entry which is preliminary data.</text>
</comment>
<gene>
    <name evidence="1" type="ORF">Ahy_A02g009975</name>
</gene>